<dbReference type="PANTHER" id="PTHR30258:SF1">
    <property type="entry name" value="PROTEIN TRANSPORT PROTEIN HOFB HOMOLOG"/>
    <property type="match status" value="1"/>
</dbReference>
<dbReference type="GO" id="GO:0005524">
    <property type="term" value="F:ATP binding"/>
    <property type="evidence" value="ECO:0007669"/>
    <property type="project" value="UniProtKB-KW"/>
</dbReference>
<dbReference type="FunFam" id="3.30.300.160:FF:000002">
    <property type="entry name" value="Type II secretion system protein E"/>
    <property type="match status" value="1"/>
</dbReference>
<dbReference type="SUPFAM" id="SSF52540">
    <property type="entry name" value="P-loop containing nucleoside triphosphate hydrolases"/>
    <property type="match status" value="1"/>
</dbReference>
<comment type="caution">
    <text evidence="5">The sequence shown here is derived from an EMBL/GenBank/DDBJ whole genome shotgun (WGS) entry which is preliminary data.</text>
</comment>
<dbReference type="FunFam" id="3.40.50.300:FF:000398">
    <property type="entry name" value="Type IV pilus assembly ATPase PilB"/>
    <property type="match status" value="1"/>
</dbReference>
<sequence>MAEKDDYLIDLLVDLGFVTSDQVEQARKEAQAAGVGVVDYMVANGMLRPADVTQAKAAHFGAEVVNLAGMQIDDAVIAAVPRHIAKKYRVVPVYLHDNTLTVAMSDPSDLATIDSLTHLLNKEIVVMVASEPEIEAALAKYYGGQRSVVDDEKFKGVIEELTREHVEVTGSFGQDQEAEVDADAPIIRLVNSIITDAVKMRASDIHLEPLEKRFRVRYRIDGILHEVKGPPKRLQAAIISRLKIMSNMSISEHRIPQDGRIQTKVGNKVLDLRVSCIPTTHGESIVMRILDKEGLKLGLPELGFFTDDQQTFERLITLPDGILLVTGPTGSGKTTTLYAVLHFINRPDRKIITVEDPVEYILAGINQVQVNEAVGLTFATALRSILRQAPNIIMVGEIRDLETATIAINASLTGHLVFSTLHTNDAPSAVTRLIDIGVKPFLVASSTRAIMAQRLVRRVCKKCAEPRQPTEAEIRQLNLDPEQLATAKFMAGRGCAECANTGYRGRMGIFEIFVVDDEARKLIYEKVPASVLRNRAREMGMRTLREDGIRKVLAGLTTPEEVIRATVGDEA</sequence>
<dbReference type="SMART" id="SM00382">
    <property type="entry name" value="AAA"/>
    <property type="match status" value="1"/>
</dbReference>
<dbReference type="Gene3D" id="3.30.300.160">
    <property type="entry name" value="Type II secretion system, protein E, N-terminal domain"/>
    <property type="match status" value="1"/>
</dbReference>
<organism evidence="5 6">
    <name type="scientific">Limisphaera ngatamarikiensis</name>
    <dbReference type="NCBI Taxonomy" id="1324935"/>
    <lineage>
        <taxon>Bacteria</taxon>
        <taxon>Pseudomonadati</taxon>
        <taxon>Verrucomicrobiota</taxon>
        <taxon>Verrucomicrobiia</taxon>
        <taxon>Limisphaerales</taxon>
        <taxon>Limisphaeraceae</taxon>
        <taxon>Limisphaera</taxon>
    </lineage>
</organism>
<dbReference type="Gene3D" id="3.30.450.90">
    <property type="match status" value="1"/>
</dbReference>
<evidence type="ECO:0000313" key="5">
    <source>
        <dbReference type="EMBL" id="NGO38947.1"/>
    </source>
</evidence>
<dbReference type="GO" id="GO:0016887">
    <property type="term" value="F:ATP hydrolysis activity"/>
    <property type="evidence" value="ECO:0007669"/>
    <property type="project" value="TreeGrafter"/>
</dbReference>
<dbReference type="Pfam" id="PF00437">
    <property type="entry name" value="T2SSE"/>
    <property type="match status" value="1"/>
</dbReference>
<dbReference type="GO" id="GO:0005886">
    <property type="term" value="C:plasma membrane"/>
    <property type="evidence" value="ECO:0007669"/>
    <property type="project" value="TreeGrafter"/>
</dbReference>
<dbReference type="InterPro" id="IPR037257">
    <property type="entry name" value="T2SS_E_N_sf"/>
</dbReference>
<evidence type="ECO:0000256" key="1">
    <source>
        <dbReference type="ARBA" id="ARBA00006611"/>
    </source>
</evidence>
<protein>
    <submittedName>
        <fullName evidence="5">Flp pilus assembly complex ATPase component TadA</fullName>
    </submittedName>
</protein>
<dbReference type="InterPro" id="IPR001482">
    <property type="entry name" value="T2SS/T4SS_dom"/>
</dbReference>
<dbReference type="AlphaFoldDB" id="A0A6M1RND2"/>
<dbReference type="InterPro" id="IPR007831">
    <property type="entry name" value="T2SS_GspE_N"/>
</dbReference>
<keyword evidence="3" id="KW-0067">ATP-binding</keyword>
<name>A0A6M1RND2_9BACT</name>
<keyword evidence="2" id="KW-0547">Nucleotide-binding</keyword>
<dbReference type="SUPFAM" id="SSF160246">
    <property type="entry name" value="EspE N-terminal domain-like"/>
    <property type="match status" value="1"/>
</dbReference>
<dbReference type="EMBL" id="JAAKYA010000042">
    <property type="protein sequence ID" value="NGO38947.1"/>
    <property type="molecule type" value="Genomic_DNA"/>
</dbReference>
<keyword evidence="6" id="KW-1185">Reference proteome</keyword>
<comment type="similarity">
    <text evidence="1">Belongs to the GSP E family.</text>
</comment>
<evidence type="ECO:0000259" key="4">
    <source>
        <dbReference type="SMART" id="SM00382"/>
    </source>
</evidence>
<accession>A0A6M1RND2</accession>
<proteinExistence type="inferred from homology"/>
<dbReference type="CDD" id="cd01129">
    <property type="entry name" value="PulE-GspE-like"/>
    <property type="match status" value="1"/>
</dbReference>
<dbReference type="RefSeq" id="WP_165106692.1">
    <property type="nucleotide sequence ID" value="NZ_JAAKYA010000042.1"/>
</dbReference>
<dbReference type="InterPro" id="IPR027417">
    <property type="entry name" value="P-loop_NTPase"/>
</dbReference>
<dbReference type="Pfam" id="PF05157">
    <property type="entry name" value="MshEN"/>
    <property type="match status" value="1"/>
</dbReference>
<feature type="domain" description="AAA+ ATPase" evidence="4">
    <location>
        <begin position="319"/>
        <end position="441"/>
    </location>
</feature>
<dbReference type="PANTHER" id="PTHR30258">
    <property type="entry name" value="TYPE II SECRETION SYSTEM PROTEIN GSPE-RELATED"/>
    <property type="match status" value="1"/>
</dbReference>
<dbReference type="FunFam" id="3.30.450.90:FF:000001">
    <property type="entry name" value="Type II secretion system ATPase GspE"/>
    <property type="match status" value="1"/>
</dbReference>
<evidence type="ECO:0000313" key="6">
    <source>
        <dbReference type="Proteomes" id="UP000477311"/>
    </source>
</evidence>
<dbReference type="InterPro" id="IPR003593">
    <property type="entry name" value="AAA+_ATPase"/>
</dbReference>
<evidence type="ECO:0000256" key="3">
    <source>
        <dbReference type="ARBA" id="ARBA00022840"/>
    </source>
</evidence>
<dbReference type="Proteomes" id="UP000477311">
    <property type="component" value="Unassembled WGS sequence"/>
</dbReference>
<gene>
    <name evidence="5" type="primary">tadA</name>
    <name evidence="5" type="ORF">G4L39_05995</name>
</gene>
<evidence type="ECO:0000256" key="2">
    <source>
        <dbReference type="ARBA" id="ARBA00022741"/>
    </source>
</evidence>
<dbReference type="Gene3D" id="3.40.50.300">
    <property type="entry name" value="P-loop containing nucleotide triphosphate hydrolases"/>
    <property type="match status" value="1"/>
</dbReference>
<reference evidence="5 6" key="1">
    <citation type="submission" date="2020-02" db="EMBL/GenBank/DDBJ databases">
        <title>Draft genome sequence of Limisphaera ngatamarikiensis NGM72.4T, a thermophilic Verrucomicrobia grouped in subdivision 3.</title>
        <authorList>
            <person name="Carere C.R."/>
            <person name="Steen J."/>
            <person name="Hugenholtz P."/>
            <person name="Stott M.B."/>
        </authorList>
    </citation>
    <scope>NUCLEOTIDE SEQUENCE [LARGE SCALE GENOMIC DNA]</scope>
    <source>
        <strain evidence="5 6">NGM72.4</strain>
    </source>
</reference>